<dbReference type="RefSeq" id="WP_099126282.1">
    <property type="nucleotide sequence ID" value="NZ_CAWNRH010000006.1"/>
</dbReference>
<dbReference type="Proteomes" id="UP000222366">
    <property type="component" value="Unassembled WGS sequence"/>
</dbReference>
<reference evidence="1 2" key="1">
    <citation type="journal article" date="2017" name="Nat. Microbiol.">
        <title>Natural product diversity associated with the nematode symbionts Photorhabdus and Xenorhabdus.</title>
        <authorList>
            <person name="Tobias N.J."/>
            <person name="Wolff H."/>
            <person name="Djahanschiri B."/>
            <person name="Grundmann F."/>
            <person name="Kronenwerth M."/>
            <person name="Shi Y.M."/>
            <person name="Simonyi S."/>
            <person name="Grun P."/>
            <person name="Shapiro-Ilan D."/>
            <person name="Pidot S.J."/>
            <person name="Stinear T.P."/>
            <person name="Ebersberger I."/>
            <person name="Bode H.B."/>
        </authorList>
    </citation>
    <scope>NUCLEOTIDE SEQUENCE [LARGE SCALE GENOMIC DNA]</scope>
    <source>
        <strain evidence="1 2">DSM 17904</strain>
    </source>
</reference>
<gene>
    <name evidence="1" type="ORF">Xsto_04120</name>
</gene>
<accession>A0A2D0K4S9</accession>
<evidence type="ECO:0000313" key="2">
    <source>
        <dbReference type="Proteomes" id="UP000222366"/>
    </source>
</evidence>
<sequence>MIKEIYGVKIFPLVVMFYQVRRWWVLRKLQNWWRADMRFLKVMRQRKWVWDHFNFYKRYRFLRLLAECEQQRGNI</sequence>
<keyword evidence="2" id="KW-1185">Reference proteome</keyword>
<evidence type="ECO:0000313" key="1">
    <source>
        <dbReference type="EMBL" id="PHM57043.1"/>
    </source>
</evidence>
<name>A0A2D0K4S9_9GAMM</name>
<proteinExistence type="predicted"/>
<dbReference type="EMBL" id="NJAJ01000103">
    <property type="protein sequence ID" value="PHM57043.1"/>
    <property type="molecule type" value="Genomic_DNA"/>
</dbReference>
<organism evidence="1 2">
    <name type="scientific">Xenorhabdus stockiae</name>
    <dbReference type="NCBI Taxonomy" id="351614"/>
    <lineage>
        <taxon>Bacteria</taxon>
        <taxon>Pseudomonadati</taxon>
        <taxon>Pseudomonadota</taxon>
        <taxon>Gammaproteobacteria</taxon>
        <taxon>Enterobacterales</taxon>
        <taxon>Morganellaceae</taxon>
        <taxon>Xenorhabdus</taxon>
    </lineage>
</organism>
<protein>
    <submittedName>
        <fullName evidence="1">Uncharacterized protein</fullName>
    </submittedName>
</protein>
<dbReference type="AlphaFoldDB" id="A0A2D0K4S9"/>
<comment type="caution">
    <text evidence="1">The sequence shown here is derived from an EMBL/GenBank/DDBJ whole genome shotgun (WGS) entry which is preliminary data.</text>
</comment>